<name>A0A139GVF6_9PEZI</name>
<feature type="signal peptide" evidence="1">
    <location>
        <begin position="1"/>
        <end position="24"/>
    </location>
</feature>
<evidence type="ECO:0000256" key="1">
    <source>
        <dbReference type="SAM" id="SignalP"/>
    </source>
</evidence>
<dbReference type="InterPro" id="IPR053008">
    <property type="entry name" value="Phomopsin_biosynth_assoc"/>
</dbReference>
<organism evidence="2 3">
    <name type="scientific">Pseudocercospora eumusae</name>
    <dbReference type="NCBI Taxonomy" id="321146"/>
    <lineage>
        <taxon>Eukaryota</taxon>
        <taxon>Fungi</taxon>
        <taxon>Dikarya</taxon>
        <taxon>Ascomycota</taxon>
        <taxon>Pezizomycotina</taxon>
        <taxon>Dothideomycetes</taxon>
        <taxon>Dothideomycetidae</taxon>
        <taxon>Mycosphaerellales</taxon>
        <taxon>Mycosphaerellaceae</taxon>
        <taxon>Pseudocercospora</taxon>
    </lineage>
</organism>
<comment type="caution">
    <text evidence="2">The sequence shown here is derived from an EMBL/GenBank/DDBJ whole genome shotgun (WGS) entry which is preliminary data.</text>
</comment>
<accession>A0A139GVF6</accession>
<dbReference type="OrthoDB" id="3501153at2759"/>
<dbReference type="Proteomes" id="UP000070133">
    <property type="component" value="Unassembled WGS sequence"/>
</dbReference>
<keyword evidence="3" id="KW-1185">Reference proteome</keyword>
<keyword evidence="1" id="KW-0732">Signal</keyword>
<feature type="chain" id="PRO_5007806235" evidence="1">
    <location>
        <begin position="25"/>
        <end position="167"/>
    </location>
</feature>
<dbReference type="PANTHER" id="PTHR35896:SF3">
    <property type="entry name" value="MAJOR FACILITATOR SUPERFAMILY TRANSPORTER"/>
    <property type="match status" value="1"/>
</dbReference>
<dbReference type="AlphaFoldDB" id="A0A139GVF6"/>
<dbReference type="PANTHER" id="PTHR35896">
    <property type="entry name" value="IG-LIKE DOMAIN-CONTAINING PROTEIN"/>
    <property type="match status" value="1"/>
</dbReference>
<evidence type="ECO:0000313" key="2">
    <source>
        <dbReference type="EMBL" id="KXS94185.1"/>
    </source>
</evidence>
<dbReference type="EMBL" id="LFZN01000314">
    <property type="protein sequence ID" value="KXS94185.1"/>
    <property type="molecule type" value="Genomic_DNA"/>
</dbReference>
<dbReference type="STRING" id="321146.A0A139GVF6"/>
<protein>
    <submittedName>
        <fullName evidence="2">Uncharacterized protein</fullName>
    </submittedName>
</protein>
<evidence type="ECO:0000313" key="3">
    <source>
        <dbReference type="Proteomes" id="UP000070133"/>
    </source>
</evidence>
<gene>
    <name evidence="2" type="ORF">AC578_3332</name>
</gene>
<proteinExistence type="predicted"/>
<reference evidence="2 3" key="1">
    <citation type="submission" date="2015-07" db="EMBL/GenBank/DDBJ databases">
        <title>Comparative genomics of the Sigatoka disease complex on banana suggests a link between parallel evolutionary changes in Pseudocercospora fijiensis and Pseudocercospora eumusae and increased virulence on the banana host.</title>
        <authorList>
            <person name="Chang T.-C."/>
            <person name="Salvucci A."/>
            <person name="Crous P.W."/>
            <person name="Stergiopoulos I."/>
        </authorList>
    </citation>
    <scope>NUCLEOTIDE SEQUENCE [LARGE SCALE GENOMIC DNA]</scope>
    <source>
        <strain evidence="2 3">CBS 114824</strain>
    </source>
</reference>
<sequence length="167" mass="19112">MLTWSGMIALALLGLWHILQHLFGDNIARNDHAWSQWVQPACYDEELDHEFSHSGPGPAGQWTYYVEDEQDNRVALSASDISTLSQPLVSIWYSHERHIAHCVFQWRKLLQQQQQQQQSISSSLSVELQAHRERHIAHCTHAFLQRTDPEAITTNVVKNASACMGEL</sequence>